<dbReference type="PROSITE" id="PS01271">
    <property type="entry name" value="NA_SULFATE"/>
    <property type="match status" value="1"/>
</dbReference>
<feature type="transmembrane region" description="Helical" evidence="6">
    <location>
        <begin position="12"/>
        <end position="28"/>
    </location>
</feature>
<accession>A0AAE3HL64</accession>
<feature type="transmembrane region" description="Helical" evidence="6">
    <location>
        <begin position="360"/>
        <end position="383"/>
    </location>
</feature>
<keyword evidence="5 6" id="KW-0472">Membrane</keyword>
<evidence type="ECO:0000256" key="2">
    <source>
        <dbReference type="ARBA" id="ARBA00022448"/>
    </source>
</evidence>
<feature type="transmembrane region" description="Helical" evidence="6">
    <location>
        <begin position="395"/>
        <end position="414"/>
    </location>
</feature>
<protein>
    <submittedName>
        <fullName evidence="7">Sodium-dependent dicarboxylate transporter 2/3/5</fullName>
    </submittedName>
</protein>
<dbReference type="AlphaFoldDB" id="A0AAE3HL64"/>
<proteinExistence type="predicted"/>
<dbReference type="GO" id="GO:0015141">
    <property type="term" value="F:succinate transmembrane transporter activity"/>
    <property type="evidence" value="ECO:0007669"/>
    <property type="project" value="UniProtKB-ARBA"/>
</dbReference>
<keyword evidence="2" id="KW-0813">Transport</keyword>
<gene>
    <name evidence="7" type="ORF">J2T55_000466</name>
</gene>
<feature type="transmembrane region" description="Helical" evidence="6">
    <location>
        <begin position="329"/>
        <end position="348"/>
    </location>
</feature>
<feature type="transmembrane region" description="Helical" evidence="6">
    <location>
        <begin position="272"/>
        <end position="294"/>
    </location>
</feature>
<feature type="transmembrane region" description="Helical" evidence="6">
    <location>
        <begin position="214"/>
        <end position="236"/>
    </location>
</feature>
<dbReference type="PANTHER" id="PTHR10283:SF82">
    <property type="entry name" value="SOLUTE CARRIER FAMILY 13 MEMBER 2"/>
    <property type="match status" value="1"/>
</dbReference>
<dbReference type="Proteomes" id="UP001204445">
    <property type="component" value="Unassembled WGS sequence"/>
</dbReference>
<comment type="subcellular location">
    <subcellularLocation>
        <location evidence="1">Membrane</location>
        <topology evidence="1">Multi-pass membrane protein</topology>
    </subcellularLocation>
</comment>
<dbReference type="RefSeq" id="WP_259053998.1">
    <property type="nucleotide sequence ID" value="NZ_JANUCT010000003.1"/>
</dbReference>
<dbReference type="CDD" id="cd01115">
    <property type="entry name" value="SLC13_permease"/>
    <property type="match status" value="1"/>
</dbReference>
<dbReference type="InterPro" id="IPR001898">
    <property type="entry name" value="SLC13A/DASS"/>
</dbReference>
<keyword evidence="4 6" id="KW-1133">Transmembrane helix</keyword>
<evidence type="ECO:0000313" key="8">
    <source>
        <dbReference type="Proteomes" id="UP001204445"/>
    </source>
</evidence>
<evidence type="ECO:0000256" key="5">
    <source>
        <dbReference type="ARBA" id="ARBA00023136"/>
    </source>
</evidence>
<evidence type="ECO:0000313" key="7">
    <source>
        <dbReference type="EMBL" id="MCS3902462.1"/>
    </source>
</evidence>
<evidence type="ECO:0000256" key="3">
    <source>
        <dbReference type="ARBA" id="ARBA00022692"/>
    </source>
</evidence>
<dbReference type="EMBL" id="JANUCT010000003">
    <property type="protein sequence ID" value="MCS3902462.1"/>
    <property type="molecule type" value="Genomic_DNA"/>
</dbReference>
<evidence type="ECO:0000256" key="1">
    <source>
        <dbReference type="ARBA" id="ARBA00004141"/>
    </source>
</evidence>
<keyword evidence="3 6" id="KW-0812">Transmembrane</keyword>
<feature type="transmembrane region" description="Helical" evidence="6">
    <location>
        <begin position="173"/>
        <end position="194"/>
    </location>
</feature>
<feature type="transmembrane region" description="Helical" evidence="6">
    <location>
        <begin position="300"/>
        <end position="317"/>
    </location>
</feature>
<dbReference type="NCBIfam" id="TIGR00785">
    <property type="entry name" value="dass"/>
    <property type="match status" value="1"/>
</dbReference>
<name>A0AAE3HL64_9GAMM</name>
<sequence>MAKFVSYRQQMGIWIGPGLFLLVLFLPAGDMPDAAQAVAAVTVLMATWWIAEVLPLAATALLPLVLFPLLEVTPVAAVSAAYAHHLVFLFLGGFMIAVTVERWQLHRRLALLTLRRIGDSPTRLLLGFMLVTAFLSMWISNTATVLMMVPIASAIASRFINTDGVDETPALATPLLLGIAYAASIGGIATLIGTPPNAILAAMVESHYDITISFADWMAFGLPFAAVFLLLAWLYLKFTWLRDSWQSNTGGADVIDTELRQLGRLSRAERRVLFVFLCVAVAWVLRGFVPFAWATRIGDSTIAVAGALALFMLPAGDGRRLLDWDTAKTIPWGVLLLFGGGFALASGFEDSGLSVWIGQHLLVFEHAGPVLMVTLTALLVKFLTEVTSNTATATLLIPIMAGLGEAIGIEPLVLMTTTAVSASLAFMLPVATPPNAIVFATPYVSVPIMARAGLWLNLIAIPVTTLFIILLLPLVWDISLLR</sequence>
<keyword evidence="8" id="KW-1185">Reference proteome</keyword>
<dbReference type="PANTHER" id="PTHR10283">
    <property type="entry name" value="SOLUTE CARRIER FAMILY 13 MEMBER"/>
    <property type="match status" value="1"/>
</dbReference>
<evidence type="ECO:0000256" key="4">
    <source>
        <dbReference type="ARBA" id="ARBA00022989"/>
    </source>
</evidence>
<evidence type="ECO:0000256" key="6">
    <source>
        <dbReference type="SAM" id="Phobius"/>
    </source>
</evidence>
<feature type="transmembrane region" description="Helical" evidence="6">
    <location>
        <begin position="420"/>
        <end position="440"/>
    </location>
</feature>
<feature type="transmembrane region" description="Helical" evidence="6">
    <location>
        <begin position="452"/>
        <end position="476"/>
    </location>
</feature>
<dbReference type="GO" id="GO:0005886">
    <property type="term" value="C:plasma membrane"/>
    <property type="evidence" value="ECO:0007669"/>
    <property type="project" value="TreeGrafter"/>
</dbReference>
<reference evidence="7" key="1">
    <citation type="submission" date="2022-08" db="EMBL/GenBank/DDBJ databases">
        <title>Genomic Encyclopedia of Type Strains, Phase III (KMG-III): the genomes of soil and plant-associated and newly described type strains.</title>
        <authorList>
            <person name="Whitman W."/>
        </authorList>
    </citation>
    <scope>NUCLEOTIDE SEQUENCE</scope>
    <source>
        <strain evidence="7">HMT 1</strain>
    </source>
</reference>
<dbReference type="InterPro" id="IPR031312">
    <property type="entry name" value="Na/sul_symport_CS"/>
</dbReference>
<dbReference type="Pfam" id="PF00939">
    <property type="entry name" value="Na_sulph_symp"/>
    <property type="match status" value="1"/>
</dbReference>
<organism evidence="7 8">
    <name type="scientific">Methylohalomonas lacus</name>
    <dbReference type="NCBI Taxonomy" id="398773"/>
    <lineage>
        <taxon>Bacteria</taxon>
        <taxon>Pseudomonadati</taxon>
        <taxon>Pseudomonadota</taxon>
        <taxon>Gammaproteobacteria</taxon>
        <taxon>Methylohalomonadales</taxon>
        <taxon>Methylohalomonadaceae</taxon>
        <taxon>Methylohalomonas</taxon>
    </lineage>
</organism>
<comment type="caution">
    <text evidence="7">The sequence shown here is derived from an EMBL/GenBank/DDBJ whole genome shotgun (WGS) entry which is preliminary data.</text>
</comment>
<feature type="transmembrane region" description="Helical" evidence="6">
    <location>
        <begin position="82"/>
        <end position="100"/>
    </location>
</feature>
<feature type="transmembrane region" description="Helical" evidence="6">
    <location>
        <begin position="145"/>
        <end position="161"/>
    </location>
</feature>